<keyword evidence="2" id="KW-1185">Reference proteome</keyword>
<evidence type="ECO:0000313" key="2">
    <source>
        <dbReference type="Proteomes" id="UP001439008"/>
    </source>
</evidence>
<evidence type="ECO:0008006" key="3">
    <source>
        <dbReference type="Google" id="ProtNLM"/>
    </source>
</evidence>
<dbReference type="EMBL" id="JBDODL010000327">
    <property type="protein sequence ID" value="MES1919563.1"/>
    <property type="molecule type" value="Genomic_DNA"/>
</dbReference>
<gene>
    <name evidence="1" type="ORF">MHBO_001372</name>
</gene>
<proteinExistence type="predicted"/>
<protein>
    <recommendedName>
        <fullName evidence="3">ABC transporter domain-containing protein</fullName>
    </recommendedName>
</protein>
<comment type="caution">
    <text evidence="1">The sequence shown here is derived from an EMBL/GenBank/DDBJ whole genome shotgun (WGS) entry which is preliminary data.</text>
</comment>
<organism evidence="1 2">
    <name type="scientific">Bonamia ostreae</name>
    <dbReference type="NCBI Taxonomy" id="126728"/>
    <lineage>
        <taxon>Eukaryota</taxon>
        <taxon>Sar</taxon>
        <taxon>Rhizaria</taxon>
        <taxon>Endomyxa</taxon>
        <taxon>Ascetosporea</taxon>
        <taxon>Haplosporida</taxon>
        <taxon>Bonamia</taxon>
    </lineage>
</organism>
<dbReference type="SUPFAM" id="SSF52540">
    <property type="entry name" value="P-loop containing nucleoside triphosphate hydrolases"/>
    <property type="match status" value="1"/>
</dbReference>
<dbReference type="InterPro" id="IPR027417">
    <property type="entry name" value="P-loop_NTPase"/>
</dbReference>
<sequence length="71" mass="8384">MPAQRHQNEESVRRLKIHLKGQRHKVAFCGVLLSRPDILFLDEPTNHLDIWAIEWLERYLRKYTGTVSASN</sequence>
<dbReference type="Gene3D" id="3.40.50.300">
    <property type="entry name" value="P-loop containing nucleotide triphosphate hydrolases"/>
    <property type="match status" value="1"/>
</dbReference>
<evidence type="ECO:0000313" key="1">
    <source>
        <dbReference type="EMBL" id="MES1919563.1"/>
    </source>
</evidence>
<dbReference type="PANTHER" id="PTHR42855">
    <property type="entry name" value="ABC TRANSPORTER ATP-BINDING SUBUNIT"/>
    <property type="match status" value="1"/>
</dbReference>
<dbReference type="InterPro" id="IPR051309">
    <property type="entry name" value="ABCF_ATPase"/>
</dbReference>
<reference evidence="1 2" key="1">
    <citation type="journal article" date="2024" name="BMC Biol.">
        <title>Comparative genomics of Ascetosporea gives new insight into the evolutionary basis for animal parasitism in Rhizaria.</title>
        <authorList>
            <person name="Hiltunen Thoren M."/>
            <person name="Onut-Brannstrom I."/>
            <person name="Alfjorden A."/>
            <person name="Peckova H."/>
            <person name="Swords F."/>
            <person name="Hooper C."/>
            <person name="Holzer A.S."/>
            <person name="Bass D."/>
            <person name="Burki F."/>
        </authorList>
    </citation>
    <scope>NUCLEOTIDE SEQUENCE [LARGE SCALE GENOMIC DNA]</scope>
    <source>
        <strain evidence="1">20-A016</strain>
    </source>
</reference>
<accession>A0ABV2AIQ6</accession>
<name>A0ABV2AIQ6_9EUKA</name>
<dbReference type="PANTHER" id="PTHR42855:SF1">
    <property type="entry name" value="ABC TRANSPORTER DOMAIN-CONTAINING PROTEIN"/>
    <property type="match status" value="1"/>
</dbReference>
<dbReference type="Proteomes" id="UP001439008">
    <property type="component" value="Unassembled WGS sequence"/>
</dbReference>